<sequence length="545" mass="61357">MELPRLQEIKLPRLIVPRDLSHVVCYEIHGFSDASEAAYAAAVYLRSDVVTGEAVVKLVAAKTKVAPLKIISLPRLELCGALLVARLMKRIQEALNLKLDLYGWTDSTVALSWIRGAPSKWKVFVGNRVSEIQDIVCPANWRHCPSVDNPADCATRGIASSELISHPIWYSGPQWLKKSPSSWPSQIVYDLKGSQEEQVTTHVTVNVLQTSRESIFDLFPYSSLIKIVRVLTWCRRWLTMRHQRSTKCLSLTTEEMKDSLNLLIKEAQKTEFAEEIESLQKEHCVSRRSKLVSLCPFLDGDLLRVGGRLNLGKLPYDQKHPIFLPKKACYNESDHTARAFEKSACWSTIVTIYATSKIFDNRNERSGETIREQLCQVQTTKSRMPAAVNECTTKRPKERITSQRAFLTTGIDYAGPILLKTGRGRGTRNEKAWLFVCFAVKAVHIELVSSLSTEAFLAALKRFVSRRGKPSKIYSNNGTNFVGGSKELKELYRLVRSKDHNERVSESVHHDENGILHLKGGVILEDCGKRALRASSTIYAESLAT</sequence>
<organism evidence="1 2">
    <name type="scientific">Exaiptasia diaphana</name>
    <name type="common">Tropical sea anemone</name>
    <name type="synonym">Aiptasia pulchella</name>
    <dbReference type="NCBI Taxonomy" id="2652724"/>
    <lineage>
        <taxon>Eukaryota</taxon>
        <taxon>Metazoa</taxon>
        <taxon>Cnidaria</taxon>
        <taxon>Anthozoa</taxon>
        <taxon>Hexacorallia</taxon>
        <taxon>Actiniaria</taxon>
        <taxon>Aiptasiidae</taxon>
        <taxon>Exaiptasia</taxon>
    </lineage>
</organism>
<evidence type="ECO:0000313" key="1">
    <source>
        <dbReference type="EnsemblMetazoa" id="XP_020901286.1"/>
    </source>
</evidence>
<dbReference type="GO" id="GO:0003676">
    <property type="term" value="F:nucleic acid binding"/>
    <property type="evidence" value="ECO:0007669"/>
    <property type="project" value="InterPro"/>
</dbReference>
<dbReference type="InterPro" id="IPR012337">
    <property type="entry name" value="RNaseH-like_sf"/>
</dbReference>
<dbReference type="KEGG" id="epa:110239872"/>
<name>A0A913X9S9_EXADI</name>
<accession>A0A913X9S9</accession>
<dbReference type="OrthoDB" id="5987340at2759"/>
<dbReference type="GeneID" id="110239872"/>
<dbReference type="PANTHER" id="PTHR47331">
    <property type="entry name" value="PHD-TYPE DOMAIN-CONTAINING PROTEIN"/>
    <property type="match status" value="1"/>
</dbReference>
<dbReference type="RefSeq" id="XP_020901286.1">
    <property type="nucleotide sequence ID" value="XM_021045627.1"/>
</dbReference>
<proteinExistence type="predicted"/>
<reference evidence="1" key="1">
    <citation type="submission" date="2022-11" db="UniProtKB">
        <authorList>
            <consortium name="EnsemblMetazoa"/>
        </authorList>
    </citation>
    <scope>IDENTIFICATION</scope>
</reference>
<dbReference type="Gene3D" id="3.30.420.10">
    <property type="entry name" value="Ribonuclease H-like superfamily/Ribonuclease H"/>
    <property type="match status" value="1"/>
</dbReference>
<dbReference type="SUPFAM" id="SSF53098">
    <property type="entry name" value="Ribonuclease H-like"/>
    <property type="match status" value="1"/>
</dbReference>
<dbReference type="InterPro" id="IPR008042">
    <property type="entry name" value="Retrotrans_Pao"/>
</dbReference>
<dbReference type="InterPro" id="IPR036397">
    <property type="entry name" value="RNaseH_sf"/>
</dbReference>
<dbReference type="Pfam" id="PF05380">
    <property type="entry name" value="Peptidase_A17"/>
    <property type="match status" value="1"/>
</dbReference>
<protein>
    <recommendedName>
        <fullName evidence="3">Integrase catalytic domain-containing protein</fullName>
    </recommendedName>
</protein>
<dbReference type="OMA" id="AFEKSAC"/>
<dbReference type="PANTHER" id="PTHR47331:SF1">
    <property type="entry name" value="GAG-LIKE PROTEIN"/>
    <property type="match status" value="1"/>
</dbReference>
<keyword evidence="2" id="KW-1185">Reference proteome</keyword>
<evidence type="ECO:0008006" key="3">
    <source>
        <dbReference type="Google" id="ProtNLM"/>
    </source>
</evidence>
<dbReference type="AlphaFoldDB" id="A0A913X9S9"/>
<dbReference type="Proteomes" id="UP000887567">
    <property type="component" value="Unplaced"/>
</dbReference>
<dbReference type="EnsemblMetazoa" id="XM_021045627.1">
    <property type="protein sequence ID" value="XP_020901286.1"/>
    <property type="gene ID" value="LOC110239872"/>
</dbReference>
<evidence type="ECO:0000313" key="2">
    <source>
        <dbReference type="Proteomes" id="UP000887567"/>
    </source>
</evidence>